<evidence type="ECO:0000313" key="1">
    <source>
        <dbReference type="EMBL" id="VDK84242.1"/>
    </source>
</evidence>
<proteinExistence type="predicted"/>
<sequence length="77" mass="8881">MYPTTTSIHCQTGFVICHKLTVYGLFSVMSMRYLYCKNNKIKTLPDPVENLNLVSCVLHGNHLTELPREFFRRCSGI</sequence>
<name>A0A3P6T859_CYLGO</name>
<dbReference type="OrthoDB" id="1394818at2759"/>
<dbReference type="InterPro" id="IPR032675">
    <property type="entry name" value="LRR_dom_sf"/>
</dbReference>
<dbReference type="Proteomes" id="UP000271889">
    <property type="component" value="Unassembled WGS sequence"/>
</dbReference>
<keyword evidence="2" id="KW-1185">Reference proteome</keyword>
<organism evidence="1 2">
    <name type="scientific">Cylicostephanus goldi</name>
    <name type="common">Nematode worm</name>
    <dbReference type="NCBI Taxonomy" id="71465"/>
    <lineage>
        <taxon>Eukaryota</taxon>
        <taxon>Metazoa</taxon>
        <taxon>Ecdysozoa</taxon>
        <taxon>Nematoda</taxon>
        <taxon>Chromadorea</taxon>
        <taxon>Rhabditida</taxon>
        <taxon>Rhabditina</taxon>
        <taxon>Rhabditomorpha</taxon>
        <taxon>Strongyloidea</taxon>
        <taxon>Strongylidae</taxon>
        <taxon>Cylicostephanus</taxon>
    </lineage>
</organism>
<dbReference type="Gene3D" id="3.80.10.10">
    <property type="entry name" value="Ribonuclease Inhibitor"/>
    <property type="match status" value="1"/>
</dbReference>
<evidence type="ECO:0000313" key="2">
    <source>
        <dbReference type="Proteomes" id="UP000271889"/>
    </source>
</evidence>
<gene>
    <name evidence="1" type="ORF">CGOC_LOCUS8256</name>
</gene>
<accession>A0A3P6T859</accession>
<dbReference type="AlphaFoldDB" id="A0A3P6T859"/>
<dbReference type="EMBL" id="UYRV01029982">
    <property type="protein sequence ID" value="VDK84242.1"/>
    <property type="molecule type" value="Genomic_DNA"/>
</dbReference>
<reference evidence="1 2" key="1">
    <citation type="submission" date="2018-11" db="EMBL/GenBank/DDBJ databases">
        <authorList>
            <consortium name="Pathogen Informatics"/>
        </authorList>
    </citation>
    <scope>NUCLEOTIDE SEQUENCE [LARGE SCALE GENOMIC DNA]</scope>
</reference>
<dbReference type="SUPFAM" id="SSF52058">
    <property type="entry name" value="L domain-like"/>
    <property type="match status" value="1"/>
</dbReference>
<protein>
    <submittedName>
        <fullName evidence="1">Uncharacterized protein</fullName>
    </submittedName>
</protein>